<accession>A0AAN9LTF6</accession>
<gene>
    <name evidence="2" type="ORF">VNO77_19904</name>
</gene>
<feature type="region of interest" description="Disordered" evidence="1">
    <location>
        <begin position="139"/>
        <end position="165"/>
    </location>
</feature>
<name>A0AAN9LTF6_CANGL</name>
<evidence type="ECO:0000313" key="2">
    <source>
        <dbReference type="EMBL" id="KAK7339248.1"/>
    </source>
</evidence>
<comment type="caution">
    <text evidence="2">The sequence shown here is derived from an EMBL/GenBank/DDBJ whole genome shotgun (WGS) entry which is preliminary data.</text>
</comment>
<reference evidence="2 3" key="1">
    <citation type="submission" date="2024-01" db="EMBL/GenBank/DDBJ databases">
        <title>The genomes of 5 underutilized Papilionoideae crops provide insights into root nodulation and disease resistanc.</title>
        <authorList>
            <person name="Jiang F."/>
        </authorList>
    </citation>
    <scope>NUCLEOTIDE SEQUENCE [LARGE SCALE GENOMIC DNA]</scope>
    <source>
        <strain evidence="2">LVBAO_FW01</strain>
        <tissue evidence="2">Leaves</tissue>
    </source>
</reference>
<dbReference type="Proteomes" id="UP001367508">
    <property type="component" value="Unassembled WGS sequence"/>
</dbReference>
<evidence type="ECO:0000313" key="3">
    <source>
        <dbReference type="Proteomes" id="UP001367508"/>
    </source>
</evidence>
<protein>
    <submittedName>
        <fullName evidence="2">Uncharacterized protein</fullName>
    </submittedName>
</protein>
<evidence type="ECO:0000256" key="1">
    <source>
        <dbReference type="SAM" id="MobiDB-lite"/>
    </source>
</evidence>
<sequence>MPRPELPTYVLHGLAWLGVGNIHVLHAWLEPRVRMPWAAKGVSKPYTQLNLQRLLLILRHTFNVPRVVWELHGSLVPPISTMLLLHVRHCFWSGILPWWSSLNLLRLPKGRWFSSRESHAHLCGELVLREGSSYAGLEGSLPPVSDAETTPEAHAKRSSTQRQDSCNDLDLPLGVMSWRNLAGHRPEICSSPPNFDVANAAPPPSFLEFSLPCLIRVKSLRDSSTCG</sequence>
<organism evidence="2 3">
    <name type="scientific">Canavalia gladiata</name>
    <name type="common">Sword bean</name>
    <name type="synonym">Dolichos gladiatus</name>
    <dbReference type="NCBI Taxonomy" id="3824"/>
    <lineage>
        <taxon>Eukaryota</taxon>
        <taxon>Viridiplantae</taxon>
        <taxon>Streptophyta</taxon>
        <taxon>Embryophyta</taxon>
        <taxon>Tracheophyta</taxon>
        <taxon>Spermatophyta</taxon>
        <taxon>Magnoliopsida</taxon>
        <taxon>eudicotyledons</taxon>
        <taxon>Gunneridae</taxon>
        <taxon>Pentapetalae</taxon>
        <taxon>rosids</taxon>
        <taxon>fabids</taxon>
        <taxon>Fabales</taxon>
        <taxon>Fabaceae</taxon>
        <taxon>Papilionoideae</taxon>
        <taxon>50 kb inversion clade</taxon>
        <taxon>NPAAA clade</taxon>
        <taxon>indigoferoid/millettioid clade</taxon>
        <taxon>Phaseoleae</taxon>
        <taxon>Canavalia</taxon>
    </lineage>
</organism>
<proteinExistence type="predicted"/>
<dbReference type="AlphaFoldDB" id="A0AAN9LTF6"/>
<dbReference type="EMBL" id="JAYMYQ010000004">
    <property type="protein sequence ID" value="KAK7339248.1"/>
    <property type="molecule type" value="Genomic_DNA"/>
</dbReference>
<keyword evidence="3" id="KW-1185">Reference proteome</keyword>